<reference evidence="1 2" key="1">
    <citation type="submission" date="2024-02" db="EMBL/GenBank/DDBJ databases">
        <authorList>
            <person name="Grouzdev D."/>
        </authorList>
    </citation>
    <scope>NUCLEOTIDE SEQUENCE [LARGE SCALE GENOMIC DNA]</scope>
    <source>
        <strain evidence="1 2">9N</strain>
    </source>
</reference>
<evidence type="ECO:0000313" key="1">
    <source>
        <dbReference type="EMBL" id="MEF3365974.1"/>
    </source>
</evidence>
<comment type="caution">
    <text evidence="1">The sequence shown here is derived from an EMBL/GenBank/DDBJ whole genome shotgun (WGS) entry which is preliminary data.</text>
</comment>
<name>A0ABU7XF23_9HYPH</name>
<dbReference type="Proteomes" id="UP001350748">
    <property type="component" value="Unassembled WGS sequence"/>
</dbReference>
<gene>
    <name evidence="1" type="ORF">V3H18_05435</name>
</gene>
<accession>A0ABU7XF23</accession>
<dbReference type="RefSeq" id="WP_332080933.1">
    <property type="nucleotide sequence ID" value="NZ_JAZHYN010000011.1"/>
</dbReference>
<organism evidence="1 2">
    <name type="scientific">Methylocystis borbori</name>
    <dbReference type="NCBI Taxonomy" id="3118750"/>
    <lineage>
        <taxon>Bacteria</taxon>
        <taxon>Pseudomonadati</taxon>
        <taxon>Pseudomonadota</taxon>
        <taxon>Alphaproteobacteria</taxon>
        <taxon>Hyphomicrobiales</taxon>
        <taxon>Methylocystaceae</taxon>
        <taxon>Methylocystis</taxon>
    </lineage>
</organism>
<protein>
    <submittedName>
        <fullName evidence="1">Uncharacterized protein</fullName>
    </submittedName>
</protein>
<sequence length="104" mass="10676">MSKNAARFTLVAGLMICVACQTGARADADARTAYVISDQDGYGLLECLTQKADCGRIVANSWCEAHGHGAATAFGRAEDLTASTDAKAAELPKKPGAALVACAE</sequence>
<proteinExistence type="predicted"/>
<dbReference type="EMBL" id="JAZHYN010000011">
    <property type="protein sequence ID" value="MEF3365974.1"/>
    <property type="molecule type" value="Genomic_DNA"/>
</dbReference>
<keyword evidence="2" id="KW-1185">Reference proteome</keyword>
<evidence type="ECO:0000313" key="2">
    <source>
        <dbReference type="Proteomes" id="UP001350748"/>
    </source>
</evidence>